<evidence type="ECO:0000313" key="2">
    <source>
        <dbReference type="Proteomes" id="UP001162972"/>
    </source>
</evidence>
<dbReference type="PANTHER" id="PTHR35497:SF1">
    <property type="entry name" value="ACYL-UDP-N-ACETYLGLUCOSAMINE O-ACYLTRANSFERASE"/>
    <property type="match status" value="1"/>
</dbReference>
<dbReference type="PANTHER" id="PTHR35497">
    <property type="entry name" value="ACYL-UDP-N-ACETYLGLUCOSAMINE O-ACYLTRANSFERASE"/>
    <property type="match status" value="1"/>
</dbReference>
<reference evidence="1 2" key="1">
    <citation type="journal article" date="2023" name="Int. J. Mol. Sci.">
        <title>De Novo Assembly and Annotation of 11 Diverse Shrub Willow (Salix) Genomes Reveals Novel Gene Organization in Sex-Linked Regions.</title>
        <authorList>
            <person name="Hyden B."/>
            <person name="Feng K."/>
            <person name="Yates T.B."/>
            <person name="Jawdy S."/>
            <person name="Cereghino C."/>
            <person name="Smart L.B."/>
            <person name="Muchero W."/>
        </authorList>
    </citation>
    <scope>NUCLEOTIDE SEQUENCE [LARGE SCALE GENOMIC DNA]</scope>
    <source>
        <tissue evidence="1">Shoot tip</tissue>
    </source>
</reference>
<dbReference type="Proteomes" id="UP001162972">
    <property type="component" value="Chromosome 13"/>
</dbReference>
<proteinExistence type="predicted"/>
<evidence type="ECO:0000313" key="1">
    <source>
        <dbReference type="EMBL" id="KAJ6433457.1"/>
    </source>
</evidence>
<protein>
    <submittedName>
        <fullName evidence="1">Uncharacterized protein</fullName>
    </submittedName>
</protein>
<accession>A0AAD6L1B8</accession>
<organism evidence="1 2">
    <name type="scientific">Salix udensis</name>
    <dbReference type="NCBI Taxonomy" id="889485"/>
    <lineage>
        <taxon>Eukaryota</taxon>
        <taxon>Viridiplantae</taxon>
        <taxon>Streptophyta</taxon>
        <taxon>Embryophyta</taxon>
        <taxon>Tracheophyta</taxon>
        <taxon>Spermatophyta</taxon>
        <taxon>Magnoliopsida</taxon>
        <taxon>eudicotyledons</taxon>
        <taxon>Gunneridae</taxon>
        <taxon>Pentapetalae</taxon>
        <taxon>rosids</taxon>
        <taxon>fabids</taxon>
        <taxon>Malpighiales</taxon>
        <taxon>Salicaceae</taxon>
        <taxon>Saliceae</taxon>
        <taxon>Salix</taxon>
    </lineage>
</organism>
<dbReference type="AlphaFoldDB" id="A0AAD6L1B8"/>
<keyword evidence="2" id="KW-1185">Reference proteome</keyword>
<gene>
    <name evidence="1" type="ORF">OIU84_017196</name>
</gene>
<name>A0AAD6L1B8_9ROSI</name>
<dbReference type="EMBL" id="JAPFFJ010000002">
    <property type="protein sequence ID" value="KAJ6433457.1"/>
    <property type="molecule type" value="Genomic_DNA"/>
</dbReference>
<sequence length="125" mass="13721">MVVDENLSGNDEGSDLVIPSVPLKEEVSDLKARLVGSGQIAARMYEKNDGLNEINRIWCEWLGKKCSNDDDKVRVLDYDFGVVTFAYDYELGKSGLFDDMMLSLYSSAAALTENDEGKGVAAEGQ</sequence>
<comment type="caution">
    <text evidence="1">The sequence shown here is derived from an EMBL/GenBank/DDBJ whole genome shotgun (WGS) entry which is preliminary data.</text>
</comment>